<gene>
    <name evidence="1" type="primary">Piso0_001880</name>
    <name evidence="1" type="ORF">GNLVRS01_PISO0F16505g</name>
</gene>
<dbReference type="Proteomes" id="UP000005222">
    <property type="component" value="Chromosome F"/>
</dbReference>
<proteinExistence type="predicted"/>
<dbReference type="EMBL" id="FO082054">
    <property type="protein sequence ID" value="CCE89075.1"/>
    <property type="molecule type" value="Genomic_DNA"/>
</dbReference>
<accession>G8YLZ1</accession>
<dbReference type="AlphaFoldDB" id="G8YLZ1"/>
<organism evidence="1 2">
    <name type="scientific">Pichia sorbitophila (strain ATCC MYA-4447 / BCRC 22081 / CBS 7064 / NBRC 10061 / NRRL Y-12695)</name>
    <name type="common">Hybrid yeast</name>
    <dbReference type="NCBI Taxonomy" id="559304"/>
    <lineage>
        <taxon>Eukaryota</taxon>
        <taxon>Fungi</taxon>
        <taxon>Dikarya</taxon>
        <taxon>Ascomycota</taxon>
        <taxon>Saccharomycotina</taxon>
        <taxon>Pichiomycetes</taxon>
        <taxon>Debaryomycetaceae</taxon>
        <taxon>Millerozyma</taxon>
    </lineage>
</organism>
<protein>
    <submittedName>
        <fullName evidence="1">Piso0_001880 protein</fullName>
    </submittedName>
</protein>
<keyword evidence="2" id="KW-1185">Reference proteome</keyword>
<sequence>MLISYGMYTKNKDLLKNYNPDNYLDSNEINETYFMKNLNTRMNYDTLYGIEEYDYECETIVKYRKFSRKEIVDNYDIAKCCFENGDISNLVISKLLACNPDKYSYLFGKYKPFLIYTRTAPLYKYSTFSDVKILKYSYLNSIYIDILHEAIDILVSENSMRIHFIETDKIDIPEYTLYKLAVKYRVKEVEDRIMKLYLENNKKFIKILDMENEKYVYEEISEFPETEFFNPIKGDELNPYSE</sequence>
<evidence type="ECO:0000313" key="2">
    <source>
        <dbReference type="Proteomes" id="UP000005222"/>
    </source>
</evidence>
<evidence type="ECO:0000313" key="1">
    <source>
        <dbReference type="EMBL" id="CCE89075.1"/>
    </source>
</evidence>
<reference evidence="1 2" key="1">
    <citation type="journal article" date="2012" name="G3 (Bethesda)">
        <title>Pichia sorbitophila, an interspecies yeast hybrid reveals early steps of genome resolution following polyploidization.</title>
        <authorList>
            <person name="Leh Louis V."/>
            <person name="Despons L."/>
            <person name="Friedrich A."/>
            <person name="Martin T."/>
            <person name="Durrens P."/>
            <person name="Casaregola S."/>
            <person name="Neuveglise C."/>
            <person name="Fairhead C."/>
            <person name="Marck C."/>
            <person name="Cruz J.A."/>
            <person name="Straub M.L."/>
            <person name="Kugler V."/>
            <person name="Sacerdot C."/>
            <person name="Uzunov Z."/>
            <person name="Thierry A."/>
            <person name="Weiss S."/>
            <person name="Bleykasten C."/>
            <person name="De Montigny J."/>
            <person name="Jacques N."/>
            <person name="Jung P."/>
            <person name="Lemaire M."/>
            <person name="Mallet S."/>
            <person name="Morel G."/>
            <person name="Richard G.F."/>
            <person name="Sarkar A."/>
            <person name="Savel G."/>
            <person name="Schacherer J."/>
            <person name="Seret M.L."/>
            <person name="Talla E."/>
            <person name="Samson G."/>
            <person name="Jubin C."/>
            <person name="Poulain J."/>
            <person name="Vacherie B."/>
            <person name="Barbe V."/>
            <person name="Pelletier E."/>
            <person name="Sherman D.J."/>
            <person name="Westhof E."/>
            <person name="Weissenbach J."/>
            <person name="Baret P.V."/>
            <person name="Wincker P."/>
            <person name="Gaillardin C."/>
            <person name="Dujon B."/>
            <person name="Souciet J.L."/>
        </authorList>
    </citation>
    <scope>NUCLEOTIDE SEQUENCE [LARGE SCALE GENOMIC DNA]</scope>
    <source>
        <strain evidence="2">ATCC MYA-4447 / BCRC 22081 / CBS 7064 / NBRC 10061 / NRRL Y-12695</strain>
    </source>
</reference>
<name>G8YLZ1_PICSO</name>
<dbReference type="InParanoid" id="G8YLZ1"/>
<dbReference type="OrthoDB" id="10551210at2759"/>
<dbReference type="HOGENOM" id="CLU_1147542_0_0_1"/>